<organism evidence="3 4">
    <name type="scientific">Lamprobacter modestohalophilus</name>
    <dbReference type="NCBI Taxonomy" id="1064514"/>
    <lineage>
        <taxon>Bacteria</taxon>
        <taxon>Pseudomonadati</taxon>
        <taxon>Pseudomonadota</taxon>
        <taxon>Gammaproteobacteria</taxon>
        <taxon>Chromatiales</taxon>
        <taxon>Chromatiaceae</taxon>
        <taxon>Lamprobacter</taxon>
    </lineage>
</organism>
<dbReference type="Gene3D" id="2.60.40.380">
    <property type="entry name" value="Purple acid phosphatase-like, N-terminal"/>
    <property type="match status" value="1"/>
</dbReference>
<dbReference type="Gene3D" id="3.60.21.70">
    <property type="entry name" value="PhoD-like phosphatase"/>
    <property type="match status" value="1"/>
</dbReference>
<accession>A0A9X0WE12</accession>
<evidence type="ECO:0008006" key="5">
    <source>
        <dbReference type="Google" id="ProtNLM"/>
    </source>
</evidence>
<evidence type="ECO:0000259" key="2">
    <source>
        <dbReference type="Pfam" id="PF16655"/>
    </source>
</evidence>
<dbReference type="InterPro" id="IPR052900">
    <property type="entry name" value="Phospholipid_Metab_Enz"/>
</dbReference>
<sequence>MPSVFSSQRRSLLRAFGALGAAAIAGPVRADRWRERHPFTLGVASGYPQPNAMVLWTRLAPEPLAPDGGLPAENIPVRWELARDAGFRDLAAAGTVYAQPQWAHSVHVEPYGLEPDHNYWYRFHANGATSPIGRTRTAPLQDAALEQLRLGVGSCQHYAQGWFGAYRHVVADHLDLFLHLGDYIYESSWGDDLVRSQGVQEPITLTDYRRHYALYKTDPDLQAAHASCPWAVVWDDHEVENDYAGAISQNNDDPAWFLQRRAAAYRAYYEHMPLPRTMVPFGPWMRLHTRLRYGQLAELHLLDDRQYRSQQPCPKPGRAGSAIVRDCAARLDPAATMLGERQEQWLAANLRASTARWTLLGQQTLMAQADSEPGPRQAFWSDGWDGYPAARQRLLDVLAEPQPRNPVVLGGDVHAFWVTELKRDFDDPSSATLASEFVTTSITSQSRPEERIQAVLQENPHLLYASGRERGYLRLEVTPTLTRADLRGVSSVKVRDPSCHTQASFVVEDGRPGPQLA</sequence>
<dbReference type="InterPro" id="IPR038607">
    <property type="entry name" value="PhoD-like_sf"/>
</dbReference>
<dbReference type="InterPro" id="IPR029052">
    <property type="entry name" value="Metallo-depent_PP-like"/>
</dbReference>
<proteinExistence type="predicted"/>
<protein>
    <recommendedName>
        <fullName evidence="5">Alkaline phosphatase</fullName>
    </recommendedName>
</protein>
<dbReference type="PROSITE" id="PS51318">
    <property type="entry name" value="TAT"/>
    <property type="match status" value="1"/>
</dbReference>
<dbReference type="AlphaFoldDB" id="A0A9X0WE12"/>
<gene>
    <name evidence="3" type="ORF">CKO42_24190</name>
</gene>
<comment type="caution">
    <text evidence="3">The sequence shown here is derived from an EMBL/GenBank/DDBJ whole genome shotgun (WGS) entry which is preliminary data.</text>
</comment>
<dbReference type="CDD" id="cd07389">
    <property type="entry name" value="MPP_PhoD"/>
    <property type="match status" value="1"/>
</dbReference>
<evidence type="ECO:0000313" key="4">
    <source>
        <dbReference type="Proteomes" id="UP001138768"/>
    </source>
</evidence>
<feature type="domain" description="PhoD-like phosphatase metallophosphatase" evidence="1">
    <location>
        <begin position="151"/>
        <end position="486"/>
    </location>
</feature>
<dbReference type="PANTHER" id="PTHR43606:SF2">
    <property type="entry name" value="ALKALINE PHOSPHATASE FAMILY PROTEIN (AFU_ORTHOLOGUE AFUA_5G03860)"/>
    <property type="match status" value="1"/>
</dbReference>
<dbReference type="PANTHER" id="PTHR43606">
    <property type="entry name" value="PHOSPHATASE, PUTATIVE (AFU_ORTHOLOGUE AFUA_6G08710)-RELATED"/>
    <property type="match status" value="1"/>
</dbReference>
<dbReference type="InterPro" id="IPR006311">
    <property type="entry name" value="TAT_signal"/>
</dbReference>
<name>A0A9X0WE12_9GAMM</name>
<dbReference type="Pfam" id="PF16655">
    <property type="entry name" value="PhoD_N"/>
    <property type="match status" value="1"/>
</dbReference>
<dbReference type="RefSeq" id="WP_200250686.1">
    <property type="nucleotide sequence ID" value="NZ_NRRY01000076.1"/>
</dbReference>
<dbReference type="Pfam" id="PF09423">
    <property type="entry name" value="PhoD"/>
    <property type="match status" value="1"/>
</dbReference>
<dbReference type="Proteomes" id="UP001138768">
    <property type="component" value="Unassembled WGS sequence"/>
</dbReference>
<feature type="domain" description="Phospholipase D N-terminal" evidence="2">
    <location>
        <begin position="41"/>
        <end position="137"/>
    </location>
</feature>
<evidence type="ECO:0000313" key="3">
    <source>
        <dbReference type="EMBL" id="MBK1621455.1"/>
    </source>
</evidence>
<dbReference type="InterPro" id="IPR032093">
    <property type="entry name" value="PhoD_N"/>
</dbReference>
<evidence type="ECO:0000259" key="1">
    <source>
        <dbReference type="Pfam" id="PF09423"/>
    </source>
</evidence>
<reference evidence="3 4" key="1">
    <citation type="journal article" date="2020" name="Microorganisms">
        <title>Osmotic Adaptation and Compatible Solute Biosynthesis of Phototrophic Bacteria as Revealed from Genome Analyses.</title>
        <authorList>
            <person name="Imhoff J.F."/>
            <person name="Rahn T."/>
            <person name="Kunzel S."/>
            <person name="Keller A."/>
            <person name="Neulinger S.C."/>
        </authorList>
    </citation>
    <scope>NUCLEOTIDE SEQUENCE [LARGE SCALE GENOMIC DNA]</scope>
    <source>
        <strain evidence="3 4">DSM 25653</strain>
    </source>
</reference>
<keyword evidence="4" id="KW-1185">Reference proteome</keyword>
<dbReference type="SUPFAM" id="SSF56300">
    <property type="entry name" value="Metallo-dependent phosphatases"/>
    <property type="match status" value="1"/>
</dbReference>
<dbReference type="InterPro" id="IPR018946">
    <property type="entry name" value="PhoD-like_MPP"/>
</dbReference>
<dbReference type="EMBL" id="NRRY01000076">
    <property type="protein sequence ID" value="MBK1621455.1"/>
    <property type="molecule type" value="Genomic_DNA"/>
</dbReference>